<evidence type="ECO:0000256" key="10">
    <source>
        <dbReference type="ARBA" id="ARBA00023316"/>
    </source>
</evidence>
<reference evidence="16 17" key="1">
    <citation type="submission" date="2020-01" db="EMBL/GenBank/DDBJ databases">
        <authorList>
            <person name="Gupta K D."/>
        </authorList>
    </citation>
    <scope>NUCLEOTIDE SEQUENCE [LARGE SCALE GENOMIC DNA]</scope>
</reference>
<evidence type="ECO:0000256" key="3">
    <source>
        <dbReference type="ARBA" id="ARBA00008773"/>
    </source>
</evidence>
<keyword evidence="5" id="KW-1003">Cell membrane</keyword>
<dbReference type="GO" id="GO:0071555">
    <property type="term" value="P:cell wall organization"/>
    <property type="evidence" value="ECO:0007669"/>
    <property type="project" value="UniProtKB-KW"/>
</dbReference>
<keyword evidence="10" id="KW-0961">Cell wall biogenesis/degradation</keyword>
<evidence type="ECO:0000256" key="2">
    <source>
        <dbReference type="ARBA" id="ARBA00004401"/>
    </source>
</evidence>
<dbReference type="GO" id="GO:0000272">
    <property type="term" value="P:polysaccharide catabolic process"/>
    <property type="evidence" value="ECO:0007669"/>
    <property type="project" value="UniProtKB-KW"/>
</dbReference>
<organism evidence="16 17">
    <name type="scientific">Cyclocybe aegerita</name>
    <name type="common">Black poplar mushroom</name>
    <name type="synonym">Agrocybe aegerita</name>
    <dbReference type="NCBI Taxonomy" id="1973307"/>
    <lineage>
        <taxon>Eukaryota</taxon>
        <taxon>Fungi</taxon>
        <taxon>Dikarya</taxon>
        <taxon>Basidiomycota</taxon>
        <taxon>Agaricomycotina</taxon>
        <taxon>Agaricomycetes</taxon>
        <taxon>Agaricomycetidae</taxon>
        <taxon>Agaricales</taxon>
        <taxon>Agaricineae</taxon>
        <taxon>Bolbitiaceae</taxon>
        <taxon>Cyclocybe</taxon>
    </lineage>
</organism>
<protein>
    <recommendedName>
        <fullName evidence="4">glucan endo-1,3-beta-D-glucosidase</fullName>
        <ecNumber evidence="4">3.2.1.39</ecNumber>
    </recommendedName>
    <alternativeName>
        <fullName evidence="14">Endo-1,3-beta-glucanase btgC</fullName>
    </alternativeName>
    <alternativeName>
        <fullName evidence="13">Laminarinase btgC</fullName>
    </alternativeName>
</protein>
<dbReference type="GO" id="GO:0005886">
    <property type="term" value="C:plasma membrane"/>
    <property type="evidence" value="ECO:0007669"/>
    <property type="project" value="UniProtKB-SubCell"/>
</dbReference>
<evidence type="ECO:0000256" key="8">
    <source>
        <dbReference type="ARBA" id="ARBA00023180"/>
    </source>
</evidence>
<dbReference type="PANTHER" id="PTHR16631:SF17">
    <property type="entry name" value="GLUCAN ENDO-1,3-BETA-GLUCOSIDASE BTGC"/>
    <property type="match status" value="1"/>
</dbReference>
<dbReference type="EMBL" id="CACVBS010000051">
    <property type="protein sequence ID" value="CAA7265855.1"/>
    <property type="molecule type" value="Genomic_DNA"/>
</dbReference>
<keyword evidence="17" id="KW-1185">Reference proteome</keyword>
<evidence type="ECO:0000256" key="7">
    <source>
        <dbReference type="ARBA" id="ARBA00023136"/>
    </source>
</evidence>
<dbReference type="OrthoDB" id="941679at2759"/>
<dbReference type="GO" id="GO:0005576">
    <property type="term" value="C:extracellular region"/>
    <property type="evidence" value="ECO:0007669"/>
    <property type="project" value="TreeGrafter"/>
</dbReference>
<keyword evidence="9" id="KW-0119">Carbohydrate metabolism</keyword>
<comment type="subcellular location">
    <subcellularLocation>
        <location evidence="2">Cell membrane</location>
        <topology evidence="2">Single-pass type II membrane protein</topology>
    </subcellularLocation>
</comment>
<evidence type="ECO:0000256" key="6">
    <source>
        <dbReference type="ARBA" id="ARBA00022801"/>
    </source>
</evidence>
<comment type="similarity">
    <text evidence="3">Belongs to the glycosyl hydrolase 17 family.</text>
</comment>
<evidence type="ECO:0000256" key="15">
    <source>
        <dbReference type="SAM" id="SignalP"/>
    </source>
</evidence>
<evidence type="ECO:0000313" key="17">
    <source>
        <dbReference type="Proteomes" id="UP000467700"/>
    </source>
</evidence>
<evidence type="ECO:0000256" key="14">
    <source>
        <dbReference type="ARBA" id="ARBA00043078"/>
    </source>
</evidence>
<dbReference type="GO" id="GO:0042973">
    <property type="term" value="F:glucan endo-1,3-beta-D-glucosidase activity"/>
    <property type="evidence" value="ECO:0007669"/>
    <property type="project" value="UniProtKB-EC"/>
</dbReference>
<sequence>MKFFLSSLIITSLVSQVFCANNFAGIGGSNSKGGNSAYTCRSQTDWNNLANNARNNGFRAIRITGFDCDALHRASRAAAAAGIQVLAGIYIAGTVASTTVQVNNEVQIFRQAYAEFGAGRYVGLTIGNEVNDSTGNIMARVYDIRGYLRSVGVNTPVSTVHTWVRIRDEPALCGADFVAANAHTFYDGGRTSAQAGTFVFQTVVPALKSRCPGKNVIITESGWPSRGGRLGVAVPSVADERTALQRLNCAAAADRSVSLYAFEADDQLWKGNDNERSFGIFGKINLQNDVFASC</sequence>
<evidence type="ECO:0000256" key="1">
    <source>
        <dbReference type="ARBA" id="ARBA00000382"/>
    </source>
</evidence>
<dbReference type="Proteomes" id="UP000467700">
    <property type="component" value="Unassembled WGS sequence"/>
</dbReference>
<evidence type="ECO:0000256" key="9">
    <source>
        <dbReference type="ARBA" id="ARBA00023277"/>
    </source>
</evidence>
<accession>A0A8S0W0Y1</accession>
<evidence type="ECO:0000256" key="12">
    <source>
        <dbReference type="ARBA" id="ARBA00037649"/>
    </source>
</evidence>
<dbReference type="GO" id="GO:0009986">
    <property type="term" value="C:cell surface"/>
    <property type="evidence" value="ECO:0007669"/>
    <property type="project" value="TreeGrafter"/>
</dbReference>
<feature type="chain" id="PRO_5035846501" description="glucan endo-1,3-beta-D-glucosidase" evidence="15">
    <location>
        <begin position="20"/>
        <end position="294"/>
    </location>
</feature>
<keyword evidence="6" id="KW-0378">Hydrolase</keyword>
<dbReference type="EC" id="3.2.1.39" evidence="4"/>
<dbReference type="PANTHER" id="PTHR16631">
    <property type="entry name" value="GLUCAN 1,3-BETA-GLUCOSIDASE"/>
    <property type="match status" value="1"/>
</dbReference>
<name>A0A8S0W0Y1_CYCAE</name>
<gene>
    <name evidence="16" type="ORF">AAE3_LOCUS8093</name>
</gene>
<dbReference type="GO" id="GO:0009277">
    <property type="term" value="C:fungal-type cell wall"/>
    <property type="evidence" value="ECO:0007669"/>
    <property type="project" value="TreeGrafter"/>
</dbReference>
<evidence type="ECO:0000256" key="4">
    <source>
        <dbReference type="ARBA" id="ARBA00012780"/>
    </source>
</evidence>
<comment type="caution">
    <text evidence="16">The sequence shown here is derived from an EMBL/GenBank/DDBJ whole genome shotgun (WGS) entry which is preliminary data.</text>
</comment>
<evidence type="ECO:0000313" key="16">
    <source>
        <dbReference type="EMBL" id="CAA7265855.1"/>
    </source>
</evidence>
<evidence type="ECO:0000256" key="11">
    <source>
        <dbReference type="ARBA" id="ARBA00023326"/>
    </source>
</evidence>
<keyword evidence="11" id="KW-0624">Polysaccharide degradation</keyword>
<dbReference type="InterPro" id="IPR017853">
    <property type="entry name" value="GH"/>
</dbReference>
<feature type="signal peptide" evidence="15">
    <location>
        <begin position="1"/>
        <end position="19"/>
    </location>
</feature>
<proteinExistence type="inferred from homology"/>
<comment type="function">
    <text evidence="12">Glucanases play a role in cell expansion during growth, in cell-cell fusion during mating, and in spore release during sporulation. This enzyme may be involved in beta-glucan degradation. Active on laminarin and lichenan.</text>
</comment>
<keyword evidence="15" id="KW-0732">Signal</keyword>
<keyword evidence="8" id="KW-0325">Glycoprotein</keyword>
<keyword evidence="7" id="KW-0472">Membrane</keyword>
<dbReference type="Gene3D" id="3.20.20.80">
    <property type="entry name" value="Glycosidases"/>
    <property type="match status" value="1"/>
</dbReference>
<dbReference type="InterPro" id="IPR050732">
    <property type="entry name" value="Beta-glucan_modifiers"/>
</dbReference>
<evidence type="ECO:0000256" key="13">
    <source>
        <dbReference type="ARBA" id="ARBA00042373"/>
    </source>
</evidence>
<evidence type="ECO:0000256" key="5">
    <source>
        <dbReference type="ARBA" id="ARBA00022475"/>
    </source>
</evidence>
<dbReference type="SUPFAM" id="SSF51445">
    <property type="entry name" value="(Trans)glycosidases"/>
    <property type="match status" value="1"/>
</dbReference>
<comment type="catalytic activity">
    <reaction evidence="1">
        <text>Hydrolysis of (1-&gt;3)-beta-D-glucosidic linkages in (1-&gt;3)-beta-D-glucans.</text>
        <dbReference type="EC" id="3.2.1.39"/>
    </reaction>
</comment>
<dbReference type="AlphaFoldDB" id="A0A8S0W0Y1"/>